<name>A0A1E8PSS8_9BURK</name>
<sequence length="119" mass="13335">MDMERAKQVCRAFPGATEDIKWTNVLAFSVGGRLFALCSAEAHNTRAMSFKVDAERFLELTDRPGIVPAPYLARAKWVHIASPDALDDKEMATLLHRSYSLIFARLTKKLQRDIGEPAT</sequence>
<dbReference type="PANTHER" id="PTHR35145">
    <property type="entry name" value="CYTOPLASMIC PROTEIN-RELATED"/>
    <property type="match status" value="1"/>
</dbReference>
<dbReference type="SUPFAM" id="SSF142906">
    <property type="entry name" value="YjbR-like"/>
    <property type="match status" value="1"/>
</dbReference>
<dbReference type="Proteomes" id="UP000092634">
    <property type="component" value="Unassembled WGS sequence"/>
</dbReference>
<dbReference type="Gene3D" id="3.90.1150.30">
    <property type="match status" value="1"/>
</dbReference>
<comment type="caution">
    <text evidence="1">The sequence shown here is derived from an EMBL/GenBank/DDBJ whole genome shotgun (WGS) entry which is preliminary data.</text>
</comment>
<dbReference type="InterPro" id="IPR007351">
    <property type="entry name" value="YjbR"/>
</dbReference>
<evidence type="ECO:0000313" key="1">
    <source>
        <dbReference type="EMBL" id="OFJ48920.1"/>
    </source>
</evidence>
<dbReference type="EMBL" id="MAQB02000001">
    <property type="protein sequence ID" value="OFJ48920.1"/>
    <property type="molecule type" value="Genomic_DNA"/>
</dbReference>
<dbReference type="AlphaFoldDB" id="A0A1E8PSS8"/>
<protein>
    <recommendedName>
        <fullName evidence="3">MmcQ/YjbR family DNA-binding protein</fullName>
    </recommendedName>
</protein>
<gene>
    <name evidence="1" type="ORF">BA896_008450</name>
</gene>
<evidence type="ECO:0000313" key="2">
    <source>
        <dbReference type="Proteomes" id="UP000092634"/>
    </source>
</evidence>
<organism evidence="1 2">
    <name type="scientific">Janthinobacterium lividum</name>
    <dbReference type="NCBI Taxonomy" id="29581"/>
    <lineage>
        <taxon>Bacteria</taxon>
        <taxon>Pseudomonadati</taxon>
        <taxon>Pseudomonadota</taxon>
        <taxon>Betaproteobacteria</taxon>
        <taxon>Burkholderiales</taxon>
        <taxon>Oxalobacteraceae</taxon>
        <taxon>Janthinobacterium</taxon>
    </lineage>
</organism>
<dbReference type="InterPro" id="IPR058532">
    <property type="entry name" value="YjbR/MT2646/Rv2570-like"/>
</dbReference>
<evidence type="ECO:0008006" key="3">
    <source>
        <dbReference type="Google" id="ProtNLM"/>
    </source>
</evidence>
<proteinExistence type="predicted"/>
<dbReference type="PANTHER" id="PTHR35145:SF1">
    <property type="entry name" value="CYTOPLASMIC PROTEIN"/>
    <property type="match status" value="1"/>
</dbReference>
<reference evidence="1 2" key="1">
    <citation type="submission" date="2016-10" db="EMBL/GenBank/DDBJ databases">
        <title>Updated version of Genome Assembly of Janthinobacterium lividum ERGS5:01.</title>
        <authorList>
            <person name="Kumar R."/>
            <person name="Acharya V."/>
            <person name="Singh D."/>
        </authorList>
    </citation>
    <scope>NUCLEOTIDE SEQUENCE [LARGE SCALE GENOMIC DNA]</scope>
    <source>
        <strain evidence="1 2">ERGS5:01</strain>
    </source>
</reference>
<dbReference type="Pfam" id="PF04237">
    <property type="entry name" value="YjbR"/>
    <property type="match status" value="1"/>
</dbReference>
<dbReference type="InterPro" id="IPR038056">
    <property type="entry name" value="YjbR-like_sf"/>
</dbReference>
<accession>A0A1E8PSS8</accession>